<evidence type="ECO:0000256" key="1">
    <source>
        <dbReference type="SAM" id="MobiDB-lite"/>
    </source>
</evidence>
<name>A0A7W5ZUC9_9BACT</name>
<gene>
    <name evidence="2" type="ORF">FHS57_006277</name>
</gene>
<keyword evidence="3" id="KW-1185">Reference proteome</keyword>
<dbReference type="Proteomes" id="UP000541352">
    <property type="component" value="Unassembled WGS sequence"/>
</dbReference>
<dbReference type="AlphaFoldDB" id="A0A7W5ZUC9"/>
<dbReference type="EMBL" id="JACIBY010000030">
    <property type="protein sequence ID" value="MBB3842246.1"/>
    <property type="molecule type" value="Genomic_DNA"/>
</dbReference>
<dbReference type="PRINTS" id="PR01228">
    <property type="entry name" value="EGGSHELL"/>
</dbReference>
<proteinExistence type="predicted"/>
<evidence type="ECO:0000313" key="3">
    <source>
        <dbReference type="Proteomes" id="UP000541352"/>
    </source>
</evidence>
<sequence>MKSLYPLVKQNVNQLFLFILIFCVFQSRKTWSQTSPKTFNPIYAISSSGGIQTFTVPTGVTSITITAKGAAGGNGKSTGGKGATVKATFSVASGAVLNIVVGAQGASRDDRYGGGGGGSFVSVGAFNTTNLLVAAGGGGGNGDQPGGNASTEPGSGEGGNYGNGMTGGGGGGGGINGTGGDAGYDFQGGGGGSGAPEGFEGGKSGISGTFGGYGGGGGSGYGGGGGGGYTGGNGGNESESGGGGGGGSYTKSGATAKTISIDNTGGGQVIIEWISALPSFAFSSSVQPSTCGGSDGALLFTTDLPANSYQLFYKKNGSEQSAMITVGSSNTRVAAGGGTFSLTGLGAGTYSAFKITHNGNDITLAGPYDLSDPVKPTFLVGTKVSPSTCNSTNGSIQLTGLSLSTSYGVSYQKDGGAAVTQTLVSDASGNLVIGSLGSGNYSNIKVTLKNCVSESATAVVSAPTFSMSQLSSVNPSTCGGVDGSILFSTTLPTGSYTLSYEKNGQSSSGSITVGTPSGRVGGMSATFTLSGLGAGIYGKFKILYEGCEVTLAGPYDLSDPVKPTFLVGTKVSPSTCNSTNGSIQLTGLSLSTSYGVSYQKDGGA</sequence>
<organism evidence="2 3">
    <name type="scientific">Runella defluvii</name>
    <dbReference type="NCBI Taxonomy" id="370973"/>
    <lineage>
        <taxon>Bacteria</taxon>
        <taxon>Pseudomonadati</taxon>
        <taxon>Bacteroidota</taxon>
        <taxon>Cytophagia</taxon>
        <taxon>Cytophagales</taxon>
        <taxon>Spirosomataceae</taxon>
        <taxon>Runella</taxon>
    </lineage>
</organism>
<evidence type="ECO:0000313" key="2">
    <source>
        <dbReference type="EMBL" id="MBB3842246.1"/>
    </source>
</evidence>
<feature type="compositionally biased region" description="Gly residues" evidence="1">
    <location>
        <begin position="155"/>
        <end position="165"/>
    </location>
</feature>
<feature type="region of interest" description="Disordered" evidence="1">
    <location>
        <begin position="136"/>
        <end position="165"/>
    </location>
</feature>
<comment type="caution">
    <text evidence="2">The sequence shown here is derived from an EMBL/GenBank/DDBJ whole genome shotgun (WGS) entry which is preliminary data.</text>
</comment>
<accession>A0A7W5ZUC9</accession>
<feature type="compositionally biased region" description="Gly residues" evidence="1">
    <location>
        <begin position="136"/>
        <end position="145"/>
    </location>
</feature>
<feature type="non-terminal residue" evidence="2">
    <location>
        <position position="604"/>
    </location>
</feature>
<protein>
    <submittedName>
        <fullName evidence="2">Uncharacterized protein</fullName>
    </submittedName>
</protein>
<reference evidence="2 3" key="1">
    <citation type="submission" date="2020-08" db="EMBL/GenBank/DDBJ databases">
        <title>Genomic Encyclopedia of Type Strains, Phase IV (KMG-IV): sequencing the most valuable type-strain genomes for metagenomic binning, comparative biology and taxonomic classification.</title>
        <authorList>
            <person name="Goeker M."/>
        </authorList>
    </citation>
    <scope>NUCLEOTIDE SEQUENCE [LARGE SCALE GENOMIC DNA]</scope>
    <source>
        <strain evidence="2 3">DSM 17976</strain>
    </source>
</reference>